<gene>
    <name evidence="2" type="ORF">FRY97_06440</name>
</gene>
<dbReference type="RefSeq" id="WP_147166625.1">
    <property type="nucleotide sequence ID" value="NZ_VOOR01000009.1"/>
</dbReference>
<dbReference type="GO" id="GO:0016788">
    <property type="term" value="F:hydrolase activity, acting on ester bonds"/>
    <property type="evidence" value="ECO:0007669"/>
    <property type="project" value="UniProtKB-ARBA"/>
</dbReference>
<organism evidence="2 3">
    <name type="scientific">Phaeodactylibacter luteus</name>
    <dbReference type="NCBI Taxonomy" id="1564516"/>
    <lineage>
        <taxon>Bacteria</taxon>
        <taxon>Pseudomonadati</taxon>
        <taxon>Bacteroidota</taxon>
        <taxon>Saprospiria</taxon>
        <taxon>Saprospirales</taxon>
        <taxon>Haliscomenobacteraceae</taxon>
        <taxon>Phaeodactylibacter</taxon>
    </lineage>
</organism>
<dbReference type="Gene3D" id="3.40.50.1110">
    <property type="entry name" value="SGNH hydrolase"/>
    <property type="match status" value="1"/>
</dbReference>
<comment type="caution">
    <text evidence="2">The sequence shown here is derived from an EMBL/GenBank/DDBJ whole genome shotgun (WGS) entry which is preliminary data.</text>
</comment>
<name>A0A5C6RT41_9BACT</name>
<evidence type="ECO:0000313" key="2">
    <source>
        <dbReference type="EMBL" id="TXB65616.1"/>
    </source>
</evidence>
<dbReference type="InterPro" id="IPR013830">
    <property type="entry name" value="SGNH_hydro"/>
</dbReference>
<evidence type="ECO:0000259" key="1">
    <source>
        <dbReference type="Pfam" id="PF13472"/>
    </source>
</evidence>
<dbReference type="OrthoDB" id="9786188at2"/>
<dbReference type="PROSITE" id="PS51257">
    <property type="entry name" value="PROKAR_LIPOPROTEIN"/>
    <property type="match status" value="1"/>
</dbReference>
<reference evidence="2 3" key="1">
    <citation type="submission" date="2019-08" db="EMBL/GenBank/DDBJ databases">
        <title>Genome of Phaeodactylibacter luteus.</title>
        <authorList>
            <person name="Bowman J.P."/>
        </authorList>
    </citation>
    <scope>NUCLEOTIDE SEQUENCE [LARGE SCALE GENOMIC DNA]</scope>
    <source>
        <strain evidence="2 3">KCTC 42180</strain>
    </source>
</reference>
<keyword evidence="3" id="KW-1185">Reference proteome</keyword>
<proteinExistence type="predicted"/>
<dbReference type="Proteomes" id="UP000321580">
    <property type="component" value="Unassembled WGS sequence"/>
</dbReference>
<dbReference type="EMBL" id="VOOR01000009">
    <property type="protein sequence ID" value="TXB65616.1"/>
    <property type="molecule type" value="Genomic_DNA"/>
</dbReference>
<dbReference type="AlphaFoldDB" id="A0A5C6RT41"/>
<protein>
    <recommendedName>
        <fullName evidence="1">SGNH hydrolase-type esterase domain-containing protein</fullName>
    </recommendedName>
</protein>
<evidence type="ECO:0000313" key="3">
    <source>
        <dbReference type="Proteomes" id="UP000321580"/>
    </source>
</evidence>
<dbReference type="SUPFAM" id="SSF52266">
    <property type="entry name" value="SGNH hydrolase"/>
    <property type="match status" value="1"/>
</dbReference>
<accession>A0A5C6RT41</accession>
<dbReference type="InterPro" id="IPR036514">
    <property type="entry name" value="SGNH_hydro_sf"/>
</dbReference>
<feature type="domain" description="SGNH hydrolase-type esterase" evidence="1">
    <location>
        <begin position="67"/>
        <end position="164"/>
    </location>
</feature>
<sequence>MKYWASIFWLLLSVSCNQETGDKKQFLPTEPQPVAVQRLNENAAWPEDEPVDILLAGADYFLEDTILAGLLGGEVLNAAISREPLSGLNERLPALLSLQPRLILMEVGAADERAGTAPAVLDEALDALARQLKAQEPMPKVLVLNTAGQLRLERLVEQFARGQGWSVLAPERSSPDQVAAQALRQIREVVD</sequence>
<dbReference type="Pfam" id="PF13472">
    <property type="entry name" value="Lipase_GDSL_2"/>
    <property type="match status" value="1"/>
</dbReference>